<evidence type="ECO:0000313" key="1">
    <source>
        <dbReference type="EMBL" id="MDN3686258.1"/>
    </source>
</evidence>
<name>A0ABT8C0E1_9BACT</name>
<organism evidence="1 2">
    <name type="scientific">Cyclobacterium jeungdonense</name>
    <dbReference type="NCBI Taxonomy" id="708087"/>
    <lineage>
        <taxon>Bacteria</taxon>
        <taxon>Pseudomonadati</taxon>
        <taxon>Bacteroidota</taxon>
        <taxon>Cytophagia</taxon>
        <taxon>Cytophagales</taxon>
        <taxon>Cyclobacteriaceae</taxon>
        <taxon>Cyclobacterium</taxon>
    </lineage>
</organism>
<proteinExistence type="predicted"/>
<dbReference type="RefSeq" id="WP_163385775.1">
    <property type="nucleotide sequence ID" value="NZ_JAUFQS010000001.1"/>
</dbReference>
<protein>
    <recommendedName>
        <fullName evidence="3">Glycosyl hydrolase family 32 N-terminal domain-containing protein</fullName>
    </recommendedName>
</protein>
<dbReference type="InterPro" id="IPR023296">
    <property type="entry name" value="Glyco_hydro_beta-prop_sf"/>
</dbReference>
<keyword evidence="2" id="KW-1185">Reference proteome</keyword>
<dbReference type="SUPFAM" id="SSF75005">
    <property type="entry name" value="Arabinanase/levansucrase/invertase"/>
    <property type="match status" value="2"/>
</dbReference>
<dbReference type="Gene3D" id="2.115.10.20">
    <property type="entry name" value="Glycosyl hydrolase domain, family 43"/>
    <property type="match status" value="2"/>
</dbReference>
<evidence type="ECO:0008006" key="3">
    <source>
        <dbReference type="Google" id="ProtNLM"/>
    </source>
</evidence>
<sequence length="381" mass="43693">MKKKNQPILPKLKPTNRRSFLKSSLYCGTFGLLPGNSLIEMVSKTSATPLSKTKLKPVLDEDWWLIGPPPAQGSHTIPIKMGDDGKLLNYESVDHHIFQANDGCWHLWGCIRHTGWGRILYHWKAKNLTDSPWEDTGEFIRANEAFGESINGWGNEEWIQSPFFVKENGLYYMFYGGHSTGRNREGVPARGKTRNESFDTECQICIMTSPDGLTWNRHAFDDGLSRAFTGPGEARDPCLIKIDGLWHLYYTGLEDGDPEKGGMFVRTSRDLLHWSNYQLVHRARQYGSNWWEIECPHVVYREGYFYLFRTQNYVQAITHVFRSEDPLDFGREDASAAHKYLGQIPCAAPEIYEVNGETYLSSNHDPALGTQMCRLRWEPES</sequence>
<reference evidence="2" key="1">
    <citation type="journal article" date="2019" name="Int. J. Syst. Evol. Microbiol.">
        <title>The Global Catalogue of Microorganisms (GCM) 10K type strain sequencing project: providing services to taxonomists for standard genome sequencing and annotation.</title>
        <authorList>
            <consortium name="The Broad Institute Genomics Platform"/>
            <consortium name="The Broad Institute Genome Sequencing Center for Infectious Disease"/>
            <person name="Wu L."/>
            <person name="Ma J."/>
        </authorList>
    </citation>
    <scope>NUCLEOTIDE SEQUENCE [LARGE SCALE GENOMIC DNA]</scope>
    <source>
        <strain evidence="2">CECT 7706</strain>
    </source>
</reference>
<comment type="caution">
    <text evidence="1">The sequence shown here is derived from an EMBL/GenBank/DDBJ whole genome shotgun (WGS) entry which is preliminary data.</text>
</comment>
<dbReference type="Proteomes" id="UP001236663">
    <property type="component" value="Unassembled WGS sequence"/>
</dbReference>
<accession>A0ABT8C0E1</accession>
<gene>
    <name evidence="1" type="ORF">QWZ15_00330</name>
</gene>
<dbReference type="EMBL" id="JAUFQS010000001">
    <property type="protein sequence ID" value="MDN3686258.1"/>
    <property type="molecule type" value="Genomic_DNA"/>
</dbReference>
<evidence type="ECO:0000313" key="2">
    <source>
        <dbReference type="Proteomes" id="UP001236663"/>
    </source>
</evidence>